<dbReference type="RefSeq" id="WP_011233817.1">
    <property type="nucleotide sequence ID" value="NC_006512.1"/>
</dbReference>
<protein>
    <recommendedName>
        <fullName evidence="6 9">UDP-glucose 4-epimerase</fullName>
        <ecNumber evidence="5 9">5.1.3.2</ecNumber>
    </recommendedName>
</protein>
<dbReference type="STRING" id="283942.IL0559"/>
<comment type="cofactor">
    <cofactor evidence="2 9">
        <name>NAD(+)</name>
        <dbReference type="ChEBI" id="CHEBI:57540"/>
    </cofactor>
</comment>
<evidence type="ECO:0000256" key="7">
    <source>
        <dbReference type="ARBA" id="ARBA00023027"/>
    </source>
</evidence>
<dbReference type="HOGENOM" id="CLU_007383_1_10_6"/>
<keyword evidence="8 9" id="KW-0413">Isomerase</keyword>
<keyword evidence="12" id="KW-1185">Reference proteome</keyword>
<dbReference type="NCBIfam" id="TIGR01179">
    <property type="entry name" value="galE"/>
    <property type="match status" value="1"/>
</dbReference>
<dbReference type="GeneID" id="41335710"/>
<dbReference type="eggNOG" id="COG1087">
    <property type="taxonomic scope" value="Bacteria"/>
</dbReference>
<sequence>MILVTGGAGYIGTHCCVELIESGYDIVVLDNLKNSTLEGLRQVERIVNKRVRFVEGDVRDLGLLEKLFGEFKFNAVLHLAGLKSVNESLSHPVEYYENNVTGSLSLLKVMEKFGCKCIVFSSSATVYGHPECVPISENSTLSTINPYGSSKLMVENILRDLSSSTLGWSIGILRYFNPVGAHESGLIGELPLGVPNNLMPYIAQVALGKLEKLTVFGNDYNTKDGTGVRDYIHVVDLAKGHVEALRELFGKEDLFIANLGTGVGYSVLELIKNFEKISGRKVPYEVGNRRRGDVAACYADPSYAKSRFGWSAEFDIDRMCHDTWRWMVKSNKTSVD</sequence>
<dbReference type="SUPFAM" id="SSF51735">
    <property type="entry name" value="NAD(P)-binding Rossmann-fold domains"/>
    <property type="match status" value="1"/>
</dbReference>
<evidence type="ECO:0000313" key="12">
    <source>
        <dbReference type="Proteomes" id="UP000001171"/>
    </source>
</evidence>
<keyword evidence="7 9" id="KW-0520">NAD</keyword>
<dbReference type="Gene3D" id="3.90.25.10">
    <property type="entry name" value="UDP-galactose 4-epimerase, domain 1"/>
    <property type="match status" value="1"/>
</dbReference>
<dbReference type="GO" id="GO:0005829">
    <property type="term" value="C:cytosol"/>
    <property type="evidence" value="ECO:0007669"/>
    <property type="project" value="TreeGrafter"/>
</dbReference>
<dbReference type="EMBL" id="AE017340">
    <property type="protein sequence ID" value="AAV81400.1"/>
    <property type="molecule type" value="Genomic_DNA"/>
</dbReference>
<dbReference type="EC" id="5.1.3.2" evidence="5 9"/>
<evidence type="ECO:0000256" key="6">
    <source>
        <dbReference type="ARBA" id="ARBA00018569"/>
    </source>
</evidence>
<keyword evidence="9" id="KW-0119">Carbohydrate metabolism</keyword>
<dbReference type="PANTHER" id="PTHR43725">
    <property type="entry name" value="UDP-GLUCOSE 4-EPIMERASE"/>
    <property type="match status" value="1"/>
</dbReference>
<reference evidence="11 12" key="1">
    <citation type="journal article" date="2004" name="Proc. Natl. Acad. Sci. U.S.A.">
        <title>Genome sequence of the deep-sea gamma-proteobacterium Idiomarina loihiensis reveals amino acid fermentation as a source of carbon and energy.</title>
        <authorList>
            <person name="Hou S."/>
            <person name="Saw J.H."/>
            <person name="Lee K.S."/>
            <person name="Freitas T.A."/>
            <person name="Belisle C."/>
            <person name="Kawarabayasi Y."/>
            <person name="Donachie S.P."/>
            <person name="Pikina A."/>
            <person name="Galperin M.Y."/>
            <person name="Koonin E.V."/>
            <person name="Makarova K.S."/>
            <person name="Omelchenko M.V."/>
            <person name="Sorokin A."/>
            <person name="Wolf Y.I."/>
            <person name="Li Q.X."/>
            <person name="Keum Y.S."/>
            <person name="Campbell S."/>
            <person name="Denery J."/>
            <person name="Aizawa S."/>
            <person name="Shibata S."/>
            <person name="Malahoff A."/>
            <person name="Alam M."/>
        </authorList>
    </citation>
    <scope>NUCLEOTIDE SEQUENCE [LARGE SCALE GENOMIC DNA]</scope>
    <source>
        <strain evidence="12">ATCC BAA-735 / DSM 15497 / L2-TR</strain>
    </source>
</reference>
<dbReference type="Pfam" id="PF16363">
    <property type="entry name" value="GDP_Man_Dehyd"/>
    <property type="match status" value="1"/>
</dbReference>
<name>Q5QWU4_IDILO</name>
<dbReference type="KEGG" id="ilo:IL0559"/>
<dbReference type="PANTHER" id="PTHR43725:SF47">
    <property type="entry name" value="UDP-GLUCOSE 4-EPIMERASE"/>
    <property type="match status" value="1"/>
</dbReference>
<dbReference type="GO" id="GO:0003978">
    <property type="term" value="F:UDP-glucose 4-epimerase activity"/>
    <property type="evidence" value="ECO:0007669"/>
    <property type="project" value="UniProtKB-UniRule"/>
</dbReference>
<organism evidence="11 12">
    <name type="scientific">Idiomarina loihiensis (strain ATCC BAA-735 / DSM 15497 / L2-TR)</name>
    <dbReference type="NCBI Taxonomy" id="283942"/>
    <lineage>
        <taxon>Bacteria</taxon>
        <taxon>Pseudomonadati</taxon>
        <taxon>Pseudomonadota</taxon>
        <taxon>Gammaproteobacteria</taxon>
        <taxon>Alteromonadales</taxon>
        <taxon>Idiomarinaceae</taxon>
        <taxon>Idiomarina</taxon>
    </lineage>
</organism>
<dbReference type="AlphaFoldDB" id="Q5QWU4"/>
<dbReference type="OrthoDB" id="9803010at2"/>
<comment type="subunit">
    <text evidence="9">Homodimer.</text>
</comment>
<comment type="similarity">
    <text evidence="4 9">Belongs to the NAD(P)-dependent epimerase/dehydratase family.</text>
</comment>
<evidence type="ECO:0000259" key="10">
    <source>
        <dbReference type="Pfam" id="PF16363"/>
    </source>
</evidence>
<evidence type="ECO:0000256" key="1">
    <source>
        <dbReference type="ARBA" id="ARBA00000083"/>
    </source>
</evidence>
<proteinExistence type="inferred from homology"/>
<evidence type="ECO:0000256" key="4">
    <source>
        <dbReference type="ARBA" id="ARBA00007637"/>
    </source>
</evidence>
<evidence type="ECO:0000313" key="11">
    <source>
        <dbReference type="EMBL" id="AAV81400.1"/>
    </source>
</evidence>
<evidence type="ECO:0000256" key="8">
    <source>
        <dbReference type="ARBA" id="ARBA00023235"/>
    </source>
</evidence>
<evidence type="ECO:0000256" key="2">
    <source>
        <dbReference type="ARBA" id="ARBA00001911"/>
    </source>
</evidence>
<comment type="catalytic activity">
    <reaction evidence="1 9">
        <text>UDP-alpha-D-glucose = UDP-alpha-D-galactose</text>
        <dbReference type="Rhea" id="RHEA:22168"/>
        <dbReference type="ChEBI" id="CHEBI:58885"/>
        <dbReference type="ChEBI" id="CHEBI:66914"/>
        <dbReference type="EC" id="5.1.3.2"/>
    </reaction>
</comment>
<dbReference type="CDD" id="cd05247">
    <property type="entry name" value="UDP_G4E_1_SDR_e"/>
    <property type="match status" value="1"/>
</dbReference>
<evidence type="ECO:0000256" key="9">
    <source>
        <dbReference type="RuleBase" id="RU366046"/>
    </source>
</evidence>
<evidence type="ECO:0000256" key="5">
    <source>
        <dbReference type="ARBA" id="ARBA00013189"/>
    </source>
</evidence>
<dbReference type="Proteomes" id="UP000001171">
    <property type="component" value="Chromosome"/>
</dbReference>
<comment type="pathway">
    <text evidence="3 9">Carbohydrate metabolism; galactose metabolism.</text>
</comment>
<feature type="domain" description="NAD(P)-binding" evidence="10">
    <location>
        <begin position="3"/>
        <end position="323"/>
    </location>
</feature>
<dbReference type="InterPro" id="IPR036291">
    <property type="entry name" value="NAD(P)-bd_dom_sf"/>
</dbReference>
<dbReference type="NCBIfam" id="NF007956">
    <property type="entry name" value="PRK10675.1"/>
    <property type="match status" value="1"/>
</dbReference>
<dbReference type="GO" id="GO:0006012">
    <property type="term" value="P:galactose metabolic process"/>
    <property type="evidence" value="ECO:0007669"/>
    <property type="project" value="UniProtKB-UniPathway"/>
</dbReference>
<dbReference type="InterPro" id="IPR005886">
    <property type="entry name" value="UDP_G4E"/>
</dbReference>
<evidence type="ECO:0000256" key="3">
    <source>
        <dbReference type="ARBA" id="ARBA00004947"/>
    </source>
</evidence>
<accession>Q5QWU4</accession>
<dbReference type="UniPathway" id="UPA00214"/>
<dbReference type="Gene3D" id="3.40.50.720">
    <property type="entry name" value="NAD(P)-binding Rossmann-like Domain"/>
    <property type="match status" value="1"/>
</dbReference>
<gene>
    <name evidence="11" type="primary">galE</name>
    <name evidence="11" type="ordered locus">IL0559</name>
</gene>
<dbReference type="InterPro" id="IPR016040">
    <property type="entry name" value="NAD(P)-bd_dom"/>
</dbReference>